<evidence type="ECO:0000313" key="2">
    <source>
        <dbReference type="Proteomes" id="UP000233551"/>
    </source>
</evidence>
<keyword evidence="2" id="KW-1185">Reference proteome</keyword>
<protein>
    <submittedName>
        <fullName evidence="1">Uncharacterized protein</fullName>
    </submittedName>
</protein>
<comment type="caution">
    <text evidence="1">The sequence shown here is derived from an EMBL/GenBank/DDBJ whole genome shotgun (WGS) entry which is preliminary data.</text>
</comment>
<accession>A0A2I0JPK8</accession>
<gene>
    <name evidence="1" type="ORF">CRG98_022077</name>
</gene>
<name>A0A2I0JPK8_PUNGR</name>
<dbReference type="Proteomes" id="UP000233551">
    <property type="component" value="Unassembled WGS sequence"/>
</dbReference>
<dbReference type="EMBL" id="PGOL01001505">
    <property type="protein sequence ID" value="PKI57426.1"/>
    <property type="molecule type" value="Genomic_DNA"/>
</dbReference>
<proteinExistence type="predicted"/>
<reference evidence="1 2" key="1">
    <citation type="submission" date="2017-11" db="EMBL/GenBank/DDBJ databases">
        <title>De-novo sequencing of pomegranate (Punica granatum L.) genome.</title>
        <authorList>
            <person name="Akparov Z."/>
            <person name="Amiraslanov A."/>
            <person name="Hajiyeva S."/>
            <person name="Abbasov M."/>
            <person name="Kaur K."/>
            <person name="Hamwieh A."/>
            <person name="Solovyev V."/>
            <person name="Salamov A."/>
            <person name="Braich B."/>
            <person name="Kosarev P."/>
            <person name="Mahmoud A."/>
            <person name="Hajiyev E."/>
            <person name="Babayeva S."/>
            <person name="Izzatullayeva V."/>
            <person name="Mammadov A."/>
            <person name="Mammadov A."/>
            <person name="Sharifova S."/>
            <person name="Ojaghi J."/>
            <person name="Eynullazada K."/>
            <person name="Bayramov B."/>
            <person name="Abdulazimova A."/>
            <person name="Shahmuradov I."/>
        </authorList>
    </citation>
    <scope>NUCLEOTIDE SEQUENCE [LARGE SCALE GENOMIC DNA]</scope>
    <source>
        <strain evidence="2">cv. AG2017</strain>
        <tissue evidence="1">Leaf</tissue>
    </source>
</reference>
<dbReference type="AlphaFoldDB" id="A0A2I0JPK8"/>
<organism evidence="1 2">
    <name type="scientific">Punica granatum</name>
    <name type="common">Pomegranate</name>
    <dbReference type="NCBI Taxonomy" id="22663"/>
    <lineage>
        <taxon>Eukaryota</taxon>
        <taxon>Viridiplantae</taxon>
        <taxon>Streptophyta</taxon>
        <taxon>Embryophyta</taxon>
        <taxon>Tracheophyta</taxon>
        <taxon>Spermatophyta</taxon>
        <taxon>Magnoliopsida</taxon>
        <taxon>eudicotyledons</taxon>
        <taxon>Gunneridae</taxon>
        <taxon>Pentapetalae</taxon>
        <taxon>rosids</taxon>
        <taxon>malvids</taxon>
        <taxon>Myrtales</taxon>
        <taxon>Lythraceae</taxon>
        <taxon>Punica</taxon>
    </lineage>
</organism>
<sequence>MRSKNSPITMGSVRLKSKSVVFSISSTSTDSGVLGGLDFGVEEGGGDGDLDLGHGGCYNG</sequence>
<evidence type="ECO:0000313" key="1">
    <source>
        <dbReference type="EMBL" id="PKI57426.1"/>
    </source>
</evidence>